<dbReference type="Gene3D" id="3.30.379.10">
    <property type="entry name" value="Chitobiase/beta-hexosaminidase domain 2-like"/>
    <property type="match status" value="1"/>
</dbReference>
<keyword evidence="2" id="KW-0378">Hydrolase</keyword>
<dbReference type="GO" id="GO:0005975">
    <property type="term" value="P:carbohydrate metabolic process"/>
    <property type="evidence" value="ECO:0007669"/>
    <property type="project" value="InterPro"/>
</dbReference>
<dbReference type="PANTHER" id="PTHR21040:SF8">
    <property type="entry name" value="BCDNA.GH04120"/>
    <property type="match status" value="1"/>
</dbReference>
<dbReference type="InterPro" id="IPR025705">
    <property type="entry name" value="Beta_hexosaminidase_sua/sub"/>
</dbReference>
<dbReference type="SUPFAM" id="SSF51445">
    <property type="entry name" value="(Trans)glycosidases"/>
    <property type="match status" value="1"/>
</dbReference>
<dbReference type="InterPro" id="IPR038901">
    <property type="entry name" value="HEXDC-like"/>
</dbReference>
<dbReference type="Proteomes" id="UP001193389">
    <property type="component" value="Chromosome"/>
</dbReference>
<evidence type="ECO:0000256" key="4">
    <source>
        <dbReference type="PIRSR" id="PIRSR625705-1"/>
    </source>
</evidence>
<keyword evidence="8" id="KW-1185">Reference proteome</keyword>
<protein>
    <submittedName>
        <fullName evidence="7">Beta-hexosaminidase</fullName>
    </submittedName>
</protein>
<dbReference type="EMBL" id="AP018694">
    <property type="protein sequence ID" value="BBE20234.1"/>
    <property type="molecule type" value="Genomic_DNA"/>
</dbReference>
<organism evidence="7 8">
    <name type="scientific">Aquipluma nitroreducens</name>
    <dbReference type="NCBI Taxonomy" id="2010828"/>
    <lineage>
        <taxon>Bacteria</taxon>
        <taxon>Pseudomonadati</taxon>
        <taxon>Bacteroidota</taxon>
        <taxon>Bacteroidia</taxon>
        <taxon>Marinilabiliales</taxon>
        <taxon>Prolixibacteraceae</taxon>
        <taxon>Aquipluma</taxon>
    </lineage>
</organism>
<feature type="domain" description="Glycoside hydrolase family 20 catalytic" evidence="5">
    <location>
        <begin position="155"/>
        <end position="350"/>
    </location>
</feature>
<dbReference type="RefSeq" id="WP_318348402.1">
    <property type="nucleotide sequence ID" value="NZ_AP018694.1"/>
</dbReference>
<dbReference type="InterPro" id="IPR029018">
    <property type="entry name" value="Hex-like_dom2"/>
</dbReference>
<keyword evidence="3" id="KW-0326">Glycosidase</keyword>
<comment type="similarity">
    <text evidence="1">Belongs to the glycosyl hydrolase 20 family.</text>
</comment>
<dbReference type="Pfam" id="PF00728">
    <property type="entry name" value="Glyco_hydro_20"/>
    <property type="match status" value="1"/>
</dbReference>
<evidence type="ECO:0000259" key="6">
    <source>
        <dbReference type="Pfam" id="PF02838"/>
    </source>
</evidence>
<evidence type="ECO:0000256" key="2">
    <source>
        <dbReference type="ARBA" id="ARBA00022801"/>
    </source>
</evidence>
<dbReference type="KEGG" id="anf:AQPE_4425"/>
<dbReference type="PRINTS" id="PR00738">
    <property type="entry name" value="GLHYDRLASE20"/>
</dbReference>
<evidence type="ECO:0000313" key="7">
    <source>
        <dbReference type="EMBL" id="BBE20234.1"/>
    </source>
</evidence>
<dbReference type="InterPro" id="IPR015883">
    <property type="entry name" value="Glyco_hydro_20_cat"/>
</dbReference>
<reference evidence="7" key="1">
    <citation type="journal article" date="2020" name="Int. J. Syst. Evol. Microbiol.">
        <title>Aquipluma nitroreducens gen. nov. sp. nov., a novel facultatively anaerobic bacterium isolated from a freshwater lake.</title>
        <authorList>
            <person name="Watanabe M."/>
            <person name="Kojima H."/>
            <person name="Fukui M."/>
        </authorList>
    </citation>
    <scope>NUCLEOTIDE SEQUENCE</scope>
    <source>
        <strain evidence="7">MeG22</strain>
    </source>
</reference>
<dbReference type="Gene3D" id="3.20.20.80">
    <property type="entry name" value="Glycosidases"/>
    <property type="match status" value="1"/>
</dbReference>
<evidence type="ECO:0000259" key="5">
    <source>
        <dbReference type="Pfam" id="PF00728"/>
    </source>
</evidence>
<dbReference type="PANTHER" id="PTHR21040">
    <property type="entry name" value="BCDNA.GH04120"/>
    <property type="match status" value="1"/>
</dbReference>
<dbReference type="AlphaFoldDB" id="A0A5K7SG93"/>
<sequence>MLINIRITLVFCLVVFFQMGMIRASEKLPVPFKILPQPQNIELLKGTGLESGKLQNLILKGGLKPPVMGEILSHLTIGKSAEKGSLSLVLDTAFSAFPSEEGYVLTITGGKAEIISRGEAGLFYGCQSLEQLLEDARDFQKPVPSCKITDFPALSYRAVHFDVKHHLDHMNYYYESIDRLARYKINAVVFEFEDKLRYQRQPLVGAPQSISIDEMAALTRYARERHIEITPLVQGLGHATFILKHQEYEGLRELSWNTWAFCPLHEGTYQVLFDLYRDAIEATPGSKYLHIGGDEIGNIGLCPRCKPMADKEGMLSLSLYWLKRVCEFAKENNRIPIFWDDMPLKHGGVYESTYSDEVTKSEADKAWEKGIPKLDALLSDFPKNCVYMRWNYSIAMQPGNIHALDWYKSRGLKAMIATATNPGGGMMFAADERDKGSASAGIITIKSFIQLAAERKIDGALCTAWDDASPHMENYWRGFIASAEYCWFPEGRTLEEYDNAWLQREFGVTMTDYVGFNRQLYTGSDLWYEAFFRNGNLLSDENVLQSMMRVEHWLPVLEGQEKKQFDYTTKLIELPDPKSPGSWSIKYKDRLDRSLIEMNNYKALSTRLVELYNSSKRKRYYWELSMALYDFQMTSPRLLLALNRCDTADKVKRNEGIEKVHLAMEDFNRVWEKLKQVYGKTRFISYPTNYIPDRYFHLASQREDLSWMIQPEEMYHAMIEKWLQNQ</sequence>
<evidence type="ECO:0000256" key="3">
    <source>
        <dbReference type="ARBA" id="ARBA00023295"/>
    </source>
</evidence>
<dbReference type="Pfam" id="PF02838">
    <property type="entry name" value="Glyco_hydro_20b"/>
    <property type="match status" value="1"/>
</dbReference>
<name>A0A5K7SG93_9BACT</name>
<evidence type="ECO:0000256" key="1">
    <source>
        <dbReference type="ARBA" id="ARBA00006285"/>
    </source>
</evidence>
<dbReference type="SUPFAM" id="SSF55545">
    <property type="entry name" value="beta-N-acetylhexosaminidase-like domain"/>
    <property type="match status" value="1"/>
</dbReference>
<accession>A0A5K7SG93</accession>
<evidence type="ECO:0000313" key="8">
    <source>
        <dbReference type="Proteomes" id="UP001193389"/>
    </source>
</evidence>
<dbReference type="GO" id="GO:0004563">
    <property type="term" value="F:beta-N-acetylhexosaminidase activity"/>
    <property type="evidence" value="ECO:0007669"/>
    <property type="project" value="InterPro"/>
</dbReference>
<dbReference type="InterPro" id="IPR017853">
    <property type="entry name" value="GH"/>
</dbReference>
<proteinExistence type="inferred from homology"/>
<feature type="active site" description="Proton donor" evidence="4">
    <location>
        <position position="295"/>
    </location>
</feature>
<feature type="domain" description="Beta-hexosaminidase bacterial type N-terminal" evidence="6">
    <location>
        <begin position="34"/>
        <end position="150"/>
    </location>
</feature>
<dbReference type="InterPro" id="IPR015882">
    <property type="entry name" value="HEX_bac_N"/>
</dbReference>
<gene>
    <name evidence="7" type="ORF">AQPE_4425</name>
</gene>